<accession>A0ABS3C1L3</accession>
<comment type="caution">
    <text evidence="2">The sequence shown here is derived from an EMBL/GenBank/DDBJ whole genome shotgun (WGS) entry which is preliminary data.</text>
</comment>
<organism evidence="2 3">
    <name type="scientific">Algoriphagus oliviformis</name>
    <dbReference type="NCBI Taxonomy" id="2811231"/>
    <lineage>
        <taxon>Bacteria</taxon>
        <taxon>Pseudomonadati</taxon>
        <taxon>Bacteroidota</taxon>
        <taxon>Cytophagia</taxon>
        <taxon>Cytophagales</taxon>
        <taxon>Cyclobacteriaceae</taxon>
        <taxon>Algoriphagus</taxon>
    </lineage>
</organism>
<name>A0ABS3C1L3_9BACT</name>
<dbReference type="Proteomes" id="UP000664317">
    <property type="component" value="Unassembled WGS sequence"/>
</dbReference>
<feature type="region of interest" description="Disordered" evidence="1">
    <location>
        <begin position="46"/>
        <end position="68"/>
    </location>
</feature>
<evidence type="ECO:0000313" key="2">
    <source>
        <dbReference type="EMBL" id="MBN7810479.1"/>
    </source>
</evidence>
<evidence type="ECO:0000256" key="1">
    <source>
        <dbReference type="SAM" id="MobiDB-lite"/>
    </source>
</evidence>
<evidence type="ECO:0000313" key="3">
    <source>
        <dbReference type="Proteomes" id="UP000664317"/>
    </source>
</evidence>
<keyword evidence="3" id="KW-1185">Reference proteome</keyword>
<dbReference type="EMBL" id="JAFKCT010000002">
    <property type="protein sequence ID" value="MBN7810479.1"/>
    <property type="molecule type" value="Genomic_DNA"/>
</dbReference>
<evidence type="ECO:0008006" key="4">
    <source>
        <dbReference type="Google" id="ProtNLM"/>
    </source>
</evidence>
<dbReference type="RefSeq" id="WP_206577270.1">
    <property type="nucleotide sequence ID" value="NZ_JAFKCT010000002.1"/>
</dbReference>
<proteinExistence type="predicted"/>
<reference evidence="2 3" key="1">
    <citation type="submission" date="2021-03" db="EMBL/GenBank/DDBJ databases">
        <title>novel species isolated from a fishpond in China.</title>
        <authorList>
            <person name="Lu H."/>
            <person name="Cai Z."/>
        </authorList>
    </citation>
    <scope>NUCLEOTIDE SEQUENCE [LARGE SCALE GENOMIC DNA]</scope>
    <source>
        <strain evidence="2 3">H41</strain>
    </source>
</reference>
<sequence length="68" mass="8005">MKTINPQYINDANGDRALVVLSIDEFDAIMEKLEDLEDLRLYDEAKKEDSGQRLPFDQYLQSRKKRDV</sequence>
<gene>
    <name evidence="2" type="ORF">J0A68_05905</name>
</gene>
<protein>
    <recommendedName>
        <fullName evidence="4">Type II toxin-antitoxin system Phd/YefM family antitoxin</fullName>
    </recommendedName>
</protein>